<comment type="caution">
    <text evidence="2">The sequence shown here is derived from an EMBL/GenBank/DDBJ whole genome shotgun (WGS) entry which is preliminary data.</text>
</comment>
<reference evidence="2 3" key="1">
    <citation type="submission" date="2023-12" db="EMBL/GenBank/DDBJ databases">
        <title>Evaluation and characterization of a potential secondary metabolite violacein from indigenous Chromobacterium amazonense SAM215.</title>
        <authorList>
            <person name="Tarafdar M.R."/>
            <person name="Abedin S.M."/>
            <person name="Atiqua A."/>
            <person name="Saha A."/>
            <person name="Khan S.N."/>
        </authorList>
    </citation>
    <scope>NUCLEOTIDE SEQUENCE [LARGE SCALE GENOMIC DNA]</scope>
    <source>
        <strain evidence="2 3">SAM215</strain>
    </source>
</reference>
<keyword evidence="1" id="KW-0812">Transmembrane</keyword>
<protein>
    <recommendedName>
        <fullName evidence="4">ABC transmembrane type-1 domain-containing protein</fullName>
    </recommendedName>
</protein>
<evidence type="ECO:0000313" key="3">
    <source>
        <dbReference type="Proteomes" id="UP001224516"/>
    </source>
</evidence>
<feature type="transmembrane region" description="Helical" evidence="1">
    <location>
        <begin position="40"/>
        <end position="60"/>
    </location>
</feature>
<gene>
    <name evidence="2" type="ORF">QCL97_019325</name>
</gene>
<accession>A0ABU8V6S8</accession>
<feature type="transmembrane region" description="Helical" evidence="1">
    <location>
        <begin position="105"/>
        <end position="125"/>
    </location>
</feature>
<sequence length="255" mass="28592">MNNITSPSDKLKLAAISIPFFIILFFVLPLWLMFSSSDSMVFFYKCIVFASILIGFFYYIAGLVIKPPIRVFSIAVVNAFSIWLYAIFPFGFLSLGYLIFVPHNIVFLILASAFILIVAMLWVAIKLAAFKRIFLGDGLIEKNLIVSESYIMLKRSFSIDLTPSVVPTDSLLSKYLAKGKGKIVAVVSVLVPAGYAISQISNRLGAVDMTVLFLSLLSYGLTLHIWGKMACSTYFHFFVIRGLERKYNKPLIVNF</sequence>
<keyword evidence="1" id="KW-0472">Membrane</keyword>
<evidence type="ECO:0008006" key="4">
    <source>
        <dbReference type="Google" id="ProtNLM"/>
    </source>
</evidence>
<organism evidence="2 3">
    <name type="scientific">Chromobacterium amazonense</name>
    <dbReference type="NCBI Taxonomy" id="1382803"/>
    <lineage>
        <taxon>Bacteria</taxon>
        <taxon>Pseudomonadati</taxon>
        <taxon>Pseudomonadota</taxon>
        <taxon>Betaproteobacteria</taxon>
        <taxon>Neisseriales</taxon>
        <taxon>Chromobacteriaceae</taxon>
        <taxon>Chromobacterium</taxon>
    </lineage>
</organism>
<dbReference type="Proteomes" id="UP001224516">
    <property type="component" value="Unassembled WGS sequence"/>
</dbReference>
<keyword evidence="3" id="KW-1185">Reference proteome</keyword>
<evidence type="ECO:0000256" key="1">
    <source>
        <dbReference type="SAM" id="Phobius"/>
    </source>
</evidence>
<dbReference type="EMBL" id="JAVFJF020000069">
    <property type="protein sequence ID" value="MEJ8676888.1"/>
    <property type="molecule type" value="Genomic_DNA"/>
</dbReference>
<feature type="transmembrane region" description="Helical" evidence="1">
    <location>
        <begin position="12"/>
        <end position="34"/>
    </location>
</feature>
<keyword evidence="1" id="KW-1133">Transmembrane helix</keyword>
<proteinExistence type="predicted"/>
<evidence type="ECO:0000313" key="2">
    <source>
        <dbReference type="EMBL" id="MEJ8676888.1"/>
    </source>
</evidence>
<feature type="transmembrane region" description="Helical" evidence="1">
    <location>
        <begin position="72"/>
        <end position="99"/>
    </location>
</feature>
<dbReference type="RefSeq" id="WP_307912327.1">
    <property type="nucleotide sequence ID" value="NZ_JAVFJF020000069.1"/>
</dbReference>
<name>A0ABU8V6S8_9NEIS</name>
<feature type="transmembrane region" description="Helical" evidence="1">
    <location>
        <begin position="183"/>
        <end position="201"/>
    </location>
</feature>